<dbReference type="HOGENOM" id="CLU_155837_2_1_9"/>
<dbReference type="STRING" id="160454.RV10_GL001049"/>
<dbReference type="Proteomes" id="UP000013782">
    <property type="component" value="Unassembled WGS sequence"/>
</dbReference>
<proteinExistence type="inferred from homology"/>
<dbReference type="Gene3D" id="3.40.1620.10">
    <property type="entry name" value="YefM-like domain"/>
    <property type="match status" value="1"/>
</dbReference>
<dbReference type="EMBL" id="AJAQ01000035">
    <property type="protein sequence ID" value="EOH91134.1"/>
    <property type="molecule type" value="Genomic_DNA"/>
</dbReference>
<sequence>MQEVNENDTLVEIIDESAGNNAVLVSLADWNSIQETLFLSQTGTLNTVKAREKDDSGSTAVDDIDWEAL</sequence>
<feature type="region of interest" description="Disordered" evidence="2">
    <location>
        <begin position="48"/>
        <end position="69"/>
    </location>
</feature>
<evidence type="ECO:0000313" key="3">
    <source>
        <dbReference type="EMBL" id="EOH91134.1"/>
    </source>
</evidence>
<dbReference type="eggNOG" id="COG2161">
    <property type="taxonomic scope" value="Bacteria"/>
</dbReference>
<dbReference type="SUPFAM" id="SSF143120">
    <property type="entry name" value="YefM-like"/>
    <property type="match status" value="1"/>
</dbReference>
<comment type="similarity">
    <text evidence="1">Belongs to the phD/YefM antitoxin family.</text>
</comment>
<gene>
    <name evidence="3" type="ORF">UAU_03673</name>
</gene>
<keyword evidence="4" id="KW-1185">Reference proteome</keyword>
<dbReference type="OrthoDB" id="2427986at2"/>
<dbReference type="AlphaFoldDB" id="R2SSS5"/>
<organism evidence="3 4">
    <name type="scientific">Enterococcus pallens ATCC BAA-351</name>
    <dbReference type="NCBI Taxonomy" id="1158607"/>
    <lineage>
        <taxon>Bacteria</taxon>
        <taxon>Bacillati</taxon>
        <taxon>Bacillota</taxon>
        <taxon>Bacilli</taxon>
        <taxon>Lactobacillales</taxon>
        <taxon>Enterococcaceae</taxon>
        <taxon>Enterococcus</taxon>
    </lineage>
</organism>
<accession>R2SSS5</accession>
<dbReference type="PATRIC" id="fig|1158607.3.peg.3670"/>
<reference evidence="3 4" key="1">
    <citation type="submission" date="2013-02" db="EMBL/GenBank/DDBJ databases">
        <title>The Genome Sequence of Enterococcus pallens BAA-351.</title>
        <authorList>
            <consortium name="The Broad Institute Genome Sequencing Platform"/>
            <consortium name="The Broad Institute Genome Sequencing Center for Infectious Disease"/>
            <person name="Earl A.M."/>
            <person name="Gilmore M.S."/>
            <person name="Lebreton F."/>
            <person name="Walker B."/>
            <person name="Young S.K."/>
            <person name="Zeng Q."/>
            <person name="Gargeya S."/>
            <person name="Fitzgerald M."/>
            <person name="Haas B."/>
            <person name="Abouelleil A."/>
            <person name="Alvarado L."/>
            <person name="Arachchi H.M."/>
            <person name="Berlin A.M."/>
            <person name="Chapman S.B."/>
            <person name="Dewar J."/>
            <person name="Goldberg J."/>
            <person name="Griggs A."/>
            <person name="Gujja S."/>
            <person name="Hansen M."/>
            <person name="Howarth C."/>
            <person name="Imamovic A."/>
            <person name="Larimer J."/>
            <person name="McCowan C."/>
            <person name="Murphy C."/>
            <person name="Neiman D."/>
            <person name="Pearson M."/>
            <person name="Priest M."/>
            <person name="Roberts A."/>
            <person name="Saif S."/>
            <person name="Shea T."/>
            <person name="Sisk P."/>
            <person name="Sykes S."/>
            <person name="Wortman J."/>
            <person name="Nusbaum C."/>
            <person name="Birren B."/>
        </authorList>
    </citation>
    <scope>NUCLEOTIDE SEQUENCE [LARGE SCALE GENOMIC DNA]</scope>
    <source>
        <strain evidence="3 4">ATCC BAA-351</strain>
    </source>
</reference>
<name>R2SSS5_9ENTE</name>
<evidence type="ECO:0000256" key="1">
    <source>
        <dbReference type="ARBA" id="ARBA00009981"/>
    </source>
</evidence>
<protein>
    <submittedName>
        <fullName evidence="3">Toxin-antitoxin system, antitoxin component</fullName>
    </submittedName>
</protein>
<comment type="caution">
    <text evidence="3">The sequence shown here is derived from an EMBL/GenBank/DDBJ whole genome shotgun (WGS) entry which is preliminary data.</text>
</comment>
<dbReference type="InterPro" id="IPR036165">
    <property type="entry name" value="YefM-like_sf"/>
</dbReference>
<evidence type="ECO:0000256" key="2">
    <source>
        <dbReference type="SAM" id="MobiDB-lite"/>
    </source>
</evidence>
<evidence type="ECO:0000313" key="4">
    <source>
        <dbReference type="Proteomes" id="UP000013782"/>
    </source>
</evidence>